<protein>
    <submittedName>
        <fullName evidence="2">(Mediterranean fruit fly) hypothetical protein</fullName>
    </submittedName>
</protein>
<organism evidence="2 3">
    <name type="scientific">Ceratitis capitata</name>
    <name type="common">Mediterranean fruit fly</name>
    <name type="synonym">Tephritis capitata</name>
    <dbReference type="NCBI Taxonomy" id="7213"/>
    <lineage>
        <taxon>Eukaryota</taxon>
        <taxon>Metazoa</taxon>
        <taxon>Ecdysozoa</taxon>
        <taxon>Arthropoda</taxon>
        <taxon>Hexapoda</taxon>
        <taxon>Insecta</taxon>
        <taxon>Pterygota</taxon>
        <taxon>Neoptera</taxon>
        <taxon>Endopterygota</taxon>
        <taxon>Diptera</taxon>
        <taxon>Brachycera</taxon>
        <taxon>Muscomorpha</taxon>
        <taxon>Tephritoidea</taxon>
        <taxon>Tephritidae</taxon>
        <taxon>Ceratitis</taxon>
        <taxon>Ceratitis</taxon>
    </lineage>
</organism>
<evidence type="ECO:0000256" key="1">
    <source>
        <dbReference type="SAM" id="Phobius"/>
    </source>
</evidence>
<reference evidence="2" key="1">
    <citation type="submission" date="2020-11" db="EMBL/GenBank/DDBJ databases">
        <authorList>
            <person name="Whitehead M."/>
        </authorList>
    </citation>
    <scope>NUCLEOTIDE SEQUENCE</scope>
    <source>
        <strain evidence="2">EGII</strain>
    </source>
</reference>
<evidence type="ECO:0000313" key="2">
    <source>
        <dbReference type="EMBL" id="CAD7005204.1"/>
    </source>
</evidence>
<dbReference type="Proteomes" id="UP000606786">
    <property type="component" value="Unassembled WGS sequence"/>
</dbReference>
<name>A0A811V2Q2_CERCA</name>
<keyword evidence="1" id="KW-0812">Transmembrane</keyword>
<feature type="transmembrane region" description="Helical" evidence="1">
    <location>
        <begin position="42"/>
        <end position="67"/>
    </location>
</feature>
<feature type="transmembrane region" description="Helical" evidence="1">
    <location>
        <begin position="87"/>
        <end position="111"/>
    </location>
</feature>
<keyword evidence="1" id="KW-1133">Transmembrane helix</keyword>
<accession>A0A811V2Q2</accession>
<dbReference type="AlphaFoldDB" id="A0A811V2Q2"/>
<keyword evidence="3" id="KW-1185">Reference proteome</keyword>
<dbReference type="EMBL" id="CAJHJT010000034">
    <property type="protein sequence ID" value="CAD7005204.1"/>
    <property type="molecule type" value="Genomic_DNA"/>
</dbReference>
<gene>
    <name evidence="2" type="ORF">CCAP1982_LOCUS13564</name>
</gene>
<proteinExistence type="predicted"/>
<sequence length="120" mass="13537">MCAPHMRQQPKTAYRRKQQLELNNGGVAMHTSLSHSCVKNTMIYVCMYVYVCAHVLKLVVGCIMLASLDSLSAPVPSADGDCLDYSWALHLFICLFVMFFLLIVSFFIFCFTEHSNTNTS</sequence>
<evidence type="ECO:0000313" key="3">
    <source>
        <dbReference type="Proteomes" id="UP000606786"/>
    </source>
</evidence>
<keyword evidence="1" id="KW-0472">Membrane</keyword>
<comment type="caution">
    <text evidence="2">The sequence shown here is derived from an EMBL/GenBank/DDBJ whole genome shotgun (WGS) entry which is preliminary data.</text>
</comment>